<proteinExistence type="inferred from homology"/>
<feature type="signal peptide" evidence="13">
    <location>
        <begin position="1"/>
        <end position="23"/>
    </location>
</feature>
<evidence type="ECO:0000256" key="4">
    <source>
        <dbReference type="ARBA" id="ARBA00022496"/>
    </source>
</evidence>
<evidence type="ECO:0000313" key="16">
    <source>
        <dbReference type="EMBL" id="WOH36750.1"/>
    </source>
</evidence>
<keyword evidence="6" id="KW-0408">Iron</keyword>
<keyword evidence="16" id="KW-0675">Receptor</keyword>
<dbReference type="Pfam" id="PF00593">
    <property type="entry name" value="TonB_dep_Rec_b-barrel"/>
    <property type="match status" value="1"/>
</dbReference>
<accession>A0ABZ0GLY9</accession>
<dbReference type="InterPro" id="IPR012910">
    <property type="entry name" value="Plug_dom"/>
</dbReference>
<evidence type="ECO:0000256" key="10">
    <source>
        <dbReference type="ARBA" id="ARBA00023237"/>
    </source>
</evidence>
<feature type="domain" description="TonB-dependent receptor-like beta-barrel" evidence="14">
    <location>
        <begin position="305"/>
        <end position="776"/>
    </location>
</feature>
<keyword evidence="8 12" id="KW-0798">TonB box</keyword>
<comment type="similarity">
    <text evidence="11 12">Belongs to the TonB-dependent receptor family.</text>
</comment>
<evidence type="ECO:0000256" key="6">
    <source>
        <dbReference type="ARBA" id="ARBA00023004"/>
    </source>
</evidence>
<keyword evidence="17" id="KW-1185">Reference proteome</keyword>
<dbReference type="InterPro" id="IPR039426">
    <property type="entry name" value="TonB-dep_rcpt-like"/>
</dbReference>
<evidence type="ECO:0000256" key="8">
    <source>
        <dbReference type="ARBA" id="ARBA00023077"/>
    </source>
</evidence>
<keyword evidence="4" id="KW-0410">Iron transport</keyword>
<evidence type="ECO:0000256" key="12">
    <source>
        <dbReference type="RuleBase" id="RU003357"/>
    </source>
</evidence>
<keyword evidence="9 11" id="KW-0472">Membrane</keyword>
<dbReference type="RefSeq" id="WP_348395562.1">
    <property type="nucleotide sequence ID" value="NZ_CP136600.1"/>
</dbReference>
<evidence type="ECO:0000256" key="5">
    <source>
        <dbReference type="ARBA" id="ARBA00022692"/>
    </source>
</evidence>
<keyword evidence="7" id="KW-0406">Ion transport</keyword>
<keyword evidence="5 11" id="KW-0812">Transmembrane</keyword>
<keyword evidence="13" id="KW-0732">Signal</keyword>
<evidence type="ECO:0000256" key="2">
    <source>
        <dbReference type="ARBA" id="ARBA00022448"/>
    </source>
</evidence>
<keyword evidence="3 11" id="KW-1134">Transmembrane beta strand</keyword>
<evidence type="ECO:0000256" key="1">
    <source>
        <dbReference type="ARBA" id="ARBA00004571"/>
    </source>
</evidence>
<evidence type="ECO:0000256" key="7">
    <source>
        <dbReference type="ARBA" id="ARBA00023065"/>
    </source>
</evidence>
<evidence type="ECO:0000256" key="3">
    <source>
        <dbReference type="ARBA" id="ARBA00022452"/>
    </source>
</evidence>
<keyword evidence="10 11" id="KW-0998">Cell outer membrane</keyword>
<protein>
    <submittedName>
        <fullName evidence="16">TonB-dependent receptor</fullName>
    </submittedName>
</protein>
<dbReference type="Pfam" id="PF07715">
    <property type="entry name" value="Plug"/>
    <property type="match status" value="1"/>
</dbReference>
<comment type="subcellular location">
    <subcellularLocation>
        <location evidence="1 11">Cell outer membrane</location>
        <topology evidence="1 11">Multi-pass membrane protein</topology>
    </subcellularLocation>
</comment>
<dbReference type="Proteomes" id="UP001301442">
    <property type="component" value="Chromosome"/>
</dbReference>
<dbReference type="SUPFAM" id="SSF56935">
    <property type="entry name" value="Porins"/>
    <property type="match status" value="1"/>
</dbReference>
<feature type="domain" description="TonB-dependent receptor plug" evidence="15">
    <location>
        <begin position="46"/>
        <end position="154"/>
    </location>
</feature>
<reference evidence="16 17" key="1">
    <citation type="submission" date="2023-09" db="EMBL/GenBank/DDBJ databases">
        <authorList>
            <person name="Qi X."/>
        </authorList>
    </citation>
    <scope>NUCLEOTIDE SEQUENCE [LARGE SCALE GENOMIC DNA]</scope>
    <source>
        <strain evidence="16 17">S1-1</strain>
    </source>
</reference>
<evidence type="ECO:0000256" key="11">
    <source>
        <dbReference type="PROSITE-ProRule" id="PRU01360"/>
    </source>
</evidence>
<dbReference type="PROSITE" id="PS52016">
    <property type="entry name" value="TONB_DEPENDENT_REC_3"/>
    <property type="match status" value="1"/>
</dbReference>
<evidence type="ECO:0000259" key="14">
    <source>
        <dbReference type="Pfam" id="PF00593"/>
    </source>
</evidence>
<feature type="chain" id="PRO_5046527478" evidence="13">
    <location>
        <begin position="24"/>
        <end position="810"/>
    </location>
</feature>
<name>A0ABZ0GLY9_9GAMM</name>
<evidence type="ECO:0000256" key="9">
    <source>
        <dbReference type="ARBA" id="ARBA00023136"/>
    </source>
</evidence>
<evidence type="ECO:0000313" key="17">
    <source>
        <dbReference type="Proteomes" id="UP001301442"/>
    </source>
</evidence>
<evidence type="ECO:0000259" key="15">
    <source>
        <dbReference type="Pfam" id="PF07715"/>
    </source>
</evidence>
<dbReference type="InterPro" id="IPR000531">
    <property type="entry name" value="Beta-barrel_TonB"/>
</dbReference>
<dbReference type="InterPro" id="IPR036942">
    <property type="entry name" value="Beta-barrel_TonB_sf"/>
</dbReference>
<evidence type="ECO:0000256" key="13">
    <source>
        <dbReference type="SAM" id="SignalP"/>
    </source>
</evidence>
<dbReference type="PANTHER" id="PTHR32552">
    <property type="entry name" value="FERRICHROME IRON RECEPTOR-RELATED"/>
    <property type="match status" value="1"/>
</dbReference>
<dbReference type="EMBL" id="CP136600">
    <property type="protein sequence ID" value="WOH36750.1"/>
    <property type="molecule type" value="Genomic_DNA"/>
</dbReference>
<dbReference type="Gene3D" id="2.40.170.20">
    <property type="entry name" value="TonB-dependent receptor, beta-barrel domain"/>
    <property type="match status" value="3"/>
</dbReference>
<keyword evidence="2 11" id="KW-0813">Transport</keyword>
<gene>
    <name evidence="16" type="ORF">RI844_15435</name>
</gene>
<sequence length="810" mass="89478">MNHRKSLLALAVASILLPHSVFAEQEATDKDDYEVIVVTQKRAQSLKEVPVSVSAFNEEFIDDFNVDNALELSKYTPGLNGGTTNDSFVDSISIRGIITQDYGIGGDPSIGLYLDGVYQGRSGGAISSFYDIARVEVTKGPQGTLFGRNAASGAISVYTNEAVDGTEGSVELGVGSDNLMEVTGVFNTALTDDLFVRVAAYHTSEDNYIDNIAGTGMRDKEVTALRGTLSYEGFTDTKIRLTANYEDRDMDGGIYRSIWTEGPKDAIESDLGKDGKDVAEVESLTLDITHDFGSVIFTSQTALKNYTWDYLEDYDGTGKAFGNYAQMDDTEYLSQEFRLNSDNDSDIYWFVGASIYEETIDSQFYNQYDDDAFCSYLPYFEEWDEPLANITSDPGAYYSDCHEFMVDGWYGLDPVADAAEIQMLVDDEEIPGPGDGVNGVKEETFARGTNRGWGVYGDITWSMTEATDITIGARYSFDEKEFGLNNPEPDGWLGHYWIVGAHTDGEWIDDKTDWSEFTPRIAVNHQLTDEVNIYANYSRGYKSGGYNTFAFNINYMDWTGWDENEEWFDYEADGVIDETDEEFWASELYGGALPEGSTLATYDPEIVDSYEIGMKGDFLDNSLRVNIGAYYYDYTDFQGIFPSGGGVIIKNIGEAQGKGLEFDMTYMATENLRLFLSSAFQDTEVIDGESAEGESVKGQQLAGPEVSAAFIGTYYYELSAELEMSLQMSYTWQSATGGDDFLGGSDLIEQDAYGILGAQVGIEGESWELSAYIDNITDELYYEGGVVDTGYTGYGIGKGSNGGVKVKYSF</sequence>
<organism evidence="16 17">
    <name type="scientific">Thalassotalea fonticola</name>
    <dbReference type="NCBI Taxonomy" id="3065649"/>
    <lineage>
        <taxon>Bacteria</taxon>
        <taxon>Pseudomonadati</taxon>
        <taxon>Pseudomonadota</taxon>
        <taxon>Gammaproteobacteria</taxon>
        <taxon>Alteromonadales</taxon>
        <taxon>Colwelliaceae</taxon>
        <taxon>Thalassotalea</taxon>
    </lineage>
</organism>
<dbReference type="PANTHER" id="PTHR32552:SF81">
    <property type="entry name" value="TONB-DEPENDENT OUTER MEMBRANE RECEPTOR"/>
    <property type="match status" value="1"/>
</dbReference>